<keyword evidence="1" id="KW-1133">Transmembrane helix</keyword>
<protein>
    <submittedName>
        <fullName evidence="2">Uncharacterized protein</fullName>
    </submittedName>
</protein>
<reference evidence="3" key="1">
    <citation type="journal article" date="2011" name="Science">
        <title>The plant cell wall-decomposing machinery underlies the functional diversity of forest fungi.</title>
        <authorList>
            <person name="Eastwood D.C."/>
            <person name="Floudas D."/>
            <person name="Binder M."/>
            <person name="Majcherczyk A."/>
            <person name="Schneider P."/>
            <person name="Aerts A."/>
            <person name="Asiegbu F.O."/>
            <person name="Baker S.E."/>
            <person name="Barry K."/>
            <person name="Bendiksby M."/>
            <person name="Blumentritt M."/>
            <person name="Coutinho P.M."/>
            <person name="Cullen D."/>
            <person name="de Vries R.P."/>
            <person name="Gathman A."/>
            <person name="Goodell B."/>
            <person name="Henrissat B."/>
            <person name="Ihrmark K."/>
            <person name="Kauserud H."/>
            <person name="Kohler A."/>
            <person name="LaButti K."/>
            <person name="Lapidus A."/>
            <person name="Lavin J.L."/>
            <person name="Lee Y.-H."/>
            <person name="Lindquist E."/>
            <person name="Lilly W."/>
            <person name="Lucas S."/>
            <person name="Morin E."/>
            <person name="Murat C."/>
            <person name="Oguiza J.A."/>
            <person name="Park J."/>
            <person name="Pisabarro A.G."/>
            <person name="Riley R."/>
            <person name="Rosling A."/>
            <person name="Salamov A."/>
            <person name="Schmidt O."/>
            <person name="Schmutz J."/>
            <person name="Skrede I."/>
            <person name="Stenlid J."/>
            <person name="Wiebenga A."/>
            <person name="Xie X."/>
            <person name="Kuees U."/>
            <person name="Hibbett D.S."/>
            <person name="Hoffmeister D."/>
            <person name="Hoegberg N."/>
            <person name="Martin F."/>
            <person name="Grigoriev I.V."/>
            <person name="Watkinson S.C."/>
        </authorList>
    </citation>
    <scope>NUCLEOTIDE SEQUENCE [LARGE SCALE GENOMIC DNA]</scope>
    <source>
        <strain evidence="3">strain S7.3</strain>
    </source>
</reference>
<keyword evidence="3" id="KW-1185">Reference proteome</keyword>
<name>F8PKH2_SERL3</name>
<keyword evidence="1" id="KW-0812">Transmembrane</keyword>
<evidence type="ECO:0000313" key="2">
    <source>
        <dbReference type="EMBL" id="EGO03306.1"/>
    </source>
</evidence>
<organism evidence="3">
    <name type="scientific">Serpula lacrymans var. lacrymans (strain S7.3)</name>
    <name type="common">Dry rot fungus</name>
    <dbReference type="NCBI Taxonomy" id="936435"/>
    <lineage>
        <taxon>Eukaryota</taxon>
        <taxon>Fungi</taxon>
        <taxon>Dikarya</taxon>
        <taxon>Basidiomycota</taxon>
        <taxon>Agaricomycotina</taxon>
        <taxon>Agaricomycetes</taxon>
        <taxon>Agaricomycetidae</taxon>
        <taxon>Boletales</taxon>
        <taxon>Coniophorineae</taxon>
        <taxon>Serpulaceae</taxon>
        <taxon>Serpula</taxon>
    </lineage>
</organism>
<gene>
    <name evidence="2" type="ORF">SERLA73DRAFT_129560</name>
</gene>
<proteinExistence type="predicted"/>
<dbReference type="EMBL" id="GL945475">
    <property type="protein sequence ID" value="EGO03306.1"/>
    <property type="molecule type" value="Genomic_DNA"/>
</dbReference>
<dbReference type="AlphaFoldDB" id="F8PKH2"/>
<dbReference type="HOGENOM" id="CLU_2414636_0_0_1"/>
<sequence>MDMQPELGMRGRRLGIRPSADMYVRGMKSCVLAAKAISISCFSPRMVREYPATVGVLMSLGVADTLLDGLGVSILLAAVHVAAVWWVGVHGE</sequence>
<accession>F8PKH2</accession>
<feature type="transmembrane region" description="Helical" evidence="1">
    <location>
        <begin position="66"/>
        <end position="87"/>
    </location>
</feature>
<keyword evidence="1" id="KW-0472">Membrane</keyword>
<dbReference type="Proteomes" id="UP000008063">
    <property type="component" value="Unassembled WGS sequence"/>
</dbReference>
<evidence type="ECO:0000256" key="1">
    <source>
        <dbReference type="SAM" id="Phobius"/>
    </source>
</evidence>
<evidence type="ECO:0000313" key="3">
    <source>
        <dbReference type="Proteomes" id="UP000008063"/>
    </source>
</evidence>
<dbReference type="InParanoid" id="F8PKH2"/>